<accession>A0A4P9YBF9</accession>
<evidence type="ECO:0000313" key="1">
    <source>
        <dbReference type="EMBL" id="RKP16182.1"/>
    </source>
</evidence>
<dbReference type="Proteomes" id="UP000281549">
    <property type="component" value="Unassembled WGS sequence"/>
</dbReference>
<evidence type="ECO:0000313" key="2">
    <source>
        <dbReference type="Proteomes" id="UP000281549"/>
    </source>
</evidence>
<dbReference type="AlphaFoldDB" id="A0A4P9YBF9"/>
<gene>
    <name evidence="1" type="ORF">ROZALSC1DRAFT_17914</name>
</gene>
<sequence>DLLHDPPGYIKPNMQDFLFTDVSMDKLKNDISQALEVQYLSSAAFPSTFPVEGSVLGGNHRSMINLACRRRSKTDAPAVNIIFLVDTGSHVTYLSKDAMEALIGKKSVTLPRSIHVLIQQREIAVECHWSPEKSYFADVCKCSRNQLSVQA</sequence>
<evidence type="ECO:0008006" key="3">
    <source>
        <dbReference type="Google" id="ProtNLM"/>
    </source>
</evidence>
<organism evidence="1 2">
    <name type="scientific">Rozella allomycis (strain CSF55)</name>
    <dbReference type="NCBI Taxonomy" id="988480"/>
    <lineage>
        <taxon>Eukaryota</taxon>
        <taxon>Fungi</taxon>
        <taxon>Fungi incertae sedis</taxon>
        <taxon>Cryptomycota</taxon>
        <taxon>Cryptomycota incertae sedis</taxon>
        <taxon>Rozella</taxon>
    </lineage>
</organism>
<name>A0A4P9YBF9_ROZAC</name>
<reference evidence="2" key="1">
    <citation type="journal article" date="2018" name="Nat. Microbiol.">
        <title>Leveraging single-cell genomics to expand the fungal tree of life.</title>
        <authorList>
            <person name="Ahrendt S.R."/>
            <person name="Quandt C.A."/>
            <person name="Ciobanu D."/>
            <person name="Clum A."/>
            <person name="Salamov A."/>
            <person name="Andreopoulos B."/>
            <person name="Cheng J.F."/>
            <person name="Woyke T."/>
            <person name="Pelin A."/>
            <person name="Henrissat B."/>
            <person name="Reynolds N.K."/>
            <person name="Benny G.L."/>
            <person name="Smith M.E."/>
            <person name="James T.Y."/>
            <person name="Grigoriev I.V."/>
        </authorList>
    </citation>
    <scope>NUCLEOTIDE SEQUENCE [LARGE SCALE GENOMIC DNA]</scope>
    <source>
        <strain evidence="2">CSF55</strain>
    </source>
</reference>
<proteinExistence type="predicted"/>
<dbReference type="EMBL" id="ML006870">
    <property type="protein sequence ID" value="RKP16182.1"/>
    <property type="molecule type" value="Genomic_DNA"/>
</dbReference>
<feature type="non-terminal residue" evidence="1">
    <location>
        <position position="1"/>
    </location>
</feature>
<protein>
    <recommendedName>
        <fullName evidence="3">Peptidase A2 domain-containing protein</fullName>
    </recommendedName>
</protein>